<reference evidence="1 2" key="1">
    <citation type="submission" date="2019-05" db="EMBL/GenBank/DDBJ databases">
        <title>Another draft genome of Portunus trituberculatus and its Hox gene families provides insights of decapod evolution.</title>
        <authorList>
            <person name="Jeong J.-H."/>
            <person name="Song I."/>
            <person name="Kim S."/>
            <person name="Choi T."/>
            <person name="Kim D."/>
            <person name="Ryu S."/>
            <person name="Kim W."/>
        </authorList>
    </citation>
    <scope>NUCLEOTIDE SEQUENCE [LARGE SCALE GENOMIC DNA]</scope>
    <source>
        <tissue evidence="1">Muscle</tissue>
    </source>
</reference>
<evidence type="ECO:0000313" key="2">
    <source>
        <dbReference type="Proteomes" id="UP000324222"/>
    </source>
</evidence>
<dbReference type="AlphaFoldDB" id="A0A5B7H7M4"/>
<organism evidence="1 2">
    <name type="scientific">Portunus trituberculatus</name>
    <name type="common">Swimming crab</name>
    <name type="synonym">Neptunus trituberculatus</name>
    <dbReference type="NCBI Taxonomy" id="210409"/>
    <lineage>
        <taxon>Eukaryota</taxon>
        <taxon>Metazoa</taxon>
        <taxon>Ecdysozoa</taxon>
        <taxon>Arthropoda</taxon>
        <taxon>Crustacea</taxon>
        <taxon>Multicrustacea</taxon>
        <taxon>Malacostraca</taxon>
        <taxon>Eumalacostraca</taxon>
        <taxon>Eucarida</taxon>
        <taxon>Decapoda</taxon>
        <taxon>Pleocyemata</taxon>
        <taxon>Brachyura</taxon>
        <taxon>Eubrachyura</taxon>
        <taxon>Portunoidea</taxon>
        <taxon>Portunidae</taxon>
        <taxon>Portuninae</taxon>
        <taxon>Portunus</taxon>
    </lineage>
</organism>
<gene>
    <name evidence="1" type="ORF">E2C01_062357</name>
</gene>
<keyword evidence="2" id="KW-1185">Reference proteome</keyword>
<comment type="caution">
    <text evidence="1">The sequence shown here is derived from an EMBL/GenBank/DDBJ whole genome shotgun (WGS) entry which is preliminary data.</text>
</comment>
<accession>A0A5B7H7M4</accession>
<dbReference type="Proteomes" id="UP000324222">
    <property type="component" value="Unassembled WGS sequence"/>
</dbReference>
<evidence type="ECO:0000313" key="1">
    <source>
        <dbReference type="EMBL" id="MPC68160.1"/>
    </source>
</evidence>
<name>A0A5B7H7M4_PORTR</name>
<dbReference type="EMBL" id="VSRR010027398">
    <property type="protein sequence ID" value="MPC68160.1"/>
    <property type="molecule type" value="Genomic_DNA"/>
</dbReference>
<proteinExistence type="predicted"/>
<sequence length="75" mass="8342">MLVAVEQKEQVASWQAFVSQIPHGLAFTGRGEKSYSRLQASRTLYFGFASTSQVFTKVMAPISAWGHRCSIPLLH</sequence>
<protein>
    <submittedName>
        <fullName evidence="1">Uncharacterized protein</fullName>
    </submittedName>
</protein>